<dbReference type="RefSeq" id="WP_150710455.1">
    <property type="nucleotide sequence ID" value="NZ_CABVHK010000004.1"/>
</dbReference>
<dbReference type="InterPro" id="IPR007138">
    <property type="entry name" value="ABM_dom"/>
</dbReference>
<dbReference type="Pfam" id="PF03992">
    <property type="entry name" value="ABM"/>
    <property type="match status" value="1"/>
</dbReference>
<evidence type="ECO:0000259" key="1">
    <source>
        <dbReference type="PROSITE" id="PS51725"/>
    </source>
</evidence>
<feature type="domain" description="ABM" evidence="1">
    <location>
        <begin position="11"/>
        <end position="101"/>
    </location>
</feature>
<dbReference type="Gene3D" id="3.30.70.100">
    <property type="match status" value="1"/>
</dbReference>
<sequence>MINSSSGMELIQHSNVIKISFRAAPPFELHEIQCVMDTLNAMPDCLSYTLCEKKTHQYDWSICGVWNSDEARRHHYESEHLQTLLHLLMRYDLLCVFFSEIDTVCLAKTHSMDRKIFDEWHDPDPKNRAI</sequence>
<accession>A0A5E6RCR4</accession>
<evidence type="ECO:0000313" key="2">
    <source>
        <dbReference type="EMBL" id="VVM66704.1"/>
    </source>
</evidence>
<dbReference type="EMBL" id="CABVHK010000004">
    <property type="protein sequence ID" value="VVM66704.1"/>
    <property type="molecule type" value="Genomic_DNA"/>
</dbReference>
<protein>
    <recommendedName>
        <fullName evidence="1">ABM domain-containing protein</fullName>
    </recommendedName>
</protein>
<dbReference type="Proteomes" id="UP000326953">
    <property type="component" value="Unassembled WGS sequence"/>
</dbReference>
<dbReference type="PROSITE" id="PS51725">
    <property type="entry name" value="ABM"/>
    <property type="match status" value="1"/>
</dbReference>
<name>A0A5E6RCR4_PSEFL</name>
<proteinExistence type="predicted"/>
<reference evidence="2 3" key="1">
    <citation type="submission" date="2019-09" db="EMBL/GenBank/DDBJ databases">
        <authorList>
            <person name="Chandra G."/>
            <person name="Truman W A."/>
        </authorList>
    </citation>
    <scope>NUCLEOTIDE SEQUENCE [LARGE SCALE GENOMIC DNA]</scope>
    <source>
        <strain evidence="2">PS662</strain>
    </source>
</reference>
<evidence type="ECO:0000313" key="3">
    <source>
        <dbReference type="Proteomes" id="UP000326953"/>
    </source>
</evidence>
<organism evidence="2 3">
    <name type="scientific">Pseudomonas fluorescens</name>
    <dbReference type="NCBI Taxonomy" id="294"/>
    <lineage>
        <taxon>Bacteria</taxon>
        <taxon>Pseudomonadati</taxon>
        <taxon>Pseudomonadota</taxon>
        <taxon>Gammaproteobacteria</taxon>
        <taxon>Pseudomonadales</taxon>
        <taxon>Pseudomonadaceae</taxon>
        <taxon>Pseudomonas</taxon>
    </lineage>
</organism>
<dbReference type="InterPro" id="IPR011008">
    <property type="entry name" value="Dimeric_a/b-barrel"/>
</dbReference>
<dbReference type="SUPFAM" id="SSF54909">
    <property type="entry name" value="Dimeric alpha+beta barrel"/>
    <property type="match status" value="1"/>
</dbReference>
<gene>
    <name evidence="2" type="ORF">PS662_01588</name>
</gene>
<dbReference type="AlphaFoldDB" id="A0A5E6RCR4"/>